<dbReference type="STRING" id="420998.JDO7802_02682"/>
<gene>
    <name evidence="1" type="ORF">JDO7802_02682</name>
</gene>
<dbReference type="SUPFAM" id="SSF103025">
    <property type="entry name" value="Folate-binding domain"/>
    <property type="match status" value="1"/>
</dbReference>
<dbReference type="EMBL" id="CXSU01000012">
    <property type="protein sequence ID" value="CTQ50656.1"/>
    <property type="molecule type" value="Genomic_DNA"/>
</dbReference>
<dbReference type="AlphaFoldDB" id="A0A0M6YNS2"/>
<sequence length="165" mass="17674">MSDLSIHALPPVGMITLRGAMPVLTKAVTAVTGCDAPAMRMSTRAGDVTAMWMEPDEMMVVCTYDGANEMAGRLRVEMADDFATVAVVSDARQIFEINGTGGETLLAKLMPVDFAKLGATEVRRTRMAQIPAAVWRNSDGFQVMCFRSVADYATDLLHTVAPVGG</sequence>
<evidence type="ECO:0000313" key="1">
    <source>
        <dbReference type="EMBL" id="CTQ50656.1"/>
    </source>
</evidence>
<dbReference type="RefSeq" id="WP_055086330.1">
    <property type="nucleotide sequence ID" value="NZ_CXSU01000012.1"/>
</dbReference>
<accession>A0A0M6YNS2</accession>
<dbReference type="Gene3D" id="3.30.1360.120">
    <property type="entry name" value="Probable tRNA modification gtpase trme, domain 1"/>
    <property type="match status" value="1"/>
</dbReference>
<dbReference type="Gene3D" id="3.30.70.1520">
    <property type="entry name" value="Heterotetrameric sarcosine oxidase"/>
    <property type="match status" value="1"/>
</dbReference>
<reference evidence="1 2" key="1">
    <citation type="submission" date="2015-07" db="EMBL/GenBank/DDBJ databases">
        <authorList>
            <person name="Noorani M."/>
        </authorList>
    </citation>
    <scope>NUCLEOTIDE SEQUENCE [LARGE SCALE GENOMIC DNA]</scope>
    <source>
        <strain evidence="1 2">CECT 7802</strain>
    </source>
</reference>
<organism evidence="1 2">
    <name type="scientific">Jannaschia donghaensis</name>
    <dbReference type="NCBI Taxonomy" id="420998"/>
    <lineage>
        <taxon>Bacteria</taxon>
        <taxon>Pseudomonadati</taxon>
        <taxon>Pseudomonadota</taxon>
        <taxon>Alphaproteobacteria</taxon>
        <taxon>Rhodobacterales</taxon>
        <taxon>Roseobacteraceae</taxon>
        <taxon>Jannaschia</taxon>
    </lineage>
</organism>
<proteinExistence type="predicted"/>
<keyword evidence="2" id="KW-1185">Reference proteome</keyword>
<dbReference type="InterPro" id="IPR027266">
    <property type="entry name" value="TrmE/GcvT-like"/>
</dbReference>
<protein>
    <submittedName>
        <fullName evidence="1">Sarcosine oxidase, gamma subunit family</fullName>
    </submittedName>
</protein>
<dbReference type="Proteomes" id="UP000049222">
    <property type="component" value="Unassembled WGS sequence"/>
</dbReference>
<name>A0A0M6YNS2_9RHOB</name>
<dbReference type="OrthoDB" id="9814782at2"/>
<evidence type="ECO:0000313" key="2">
    <source>
        <dbReference type="Proteomes" id="UP000049222"/>
    </source>
</evidence>